<feature type="transmembrane region" description="Helical" evidence="1">
    <location>
        <begin position="6"/>
        <end position="32"/>
    </location>
</feature>
<dbReference type="AlphaFoldDB" id="A0A2T0PU37"/>
<sequence length="42" mass="4188">MVSIGGSLLVLAALAVGAVAVVGAVVLAVFLATRSRRPPDRN</sequence>
<name>A0A2T0PU37_9ACTN</name>
<dbReference type="EMBL" id="PVZC01000010">
    <property type="protein sequence ID" value="PRX92417.1"/>
    <property type="molecule type" value="Genomic_DNA"/>
</dbReference>
<proteinExistence type="predicted"/>
<evidence type="ECO:0000313" key="2">
    <source>
        <dbReference type="EMBL" id="PRX92417.1"/>
    </source>
</evidence>
<reference evidence="2 3" key="1">
    <citation type="submission" date="2018-03" db="EMBL/GenBank/DDBJ databases">
        <title>Genomic Encyclopedia of Archaeal and Bacterial Type Strains, Phase II (KMG-II): from individual species to whole genera.</title>
        <authorList>
            <person name="Goeker M."/>
        </authorList>
    </citation>
    <scope>NUCLEOTIDE SEQUENCE [LARGE SCALE GENOMIC DNA]</scope>
    <source>
        <strain evidence="2 3">DSM 45601</strain>
    </source>
</reference>
<keyword evidence="1" id="KW-0472">Membrane</keyword>
<accession>A0A2T0PU37</accession>
<dbReference type="Proteomes" id="UP000237846">
    <property type="component" value="Unassembled WGS sequence"/>
</dbReference>
<evidence type="ECO:0000313" key="3">
    <source>
        <dbReference type="Proteomes" id="UP000237846"/>
    </source>
</evidence>
<gene>
    <name evidence="2" type="ORF">CLV72_110177</name>
</gene>
<comment type="caution">
    <text evidence="2">The sequence shown here is derived from an EMBL/GenBank/DDBJ whole genome shotgun (WGS) entry which is preliminary data.</text>
</comment>
<dbReference type="RefSeq" id="WP_281262445.1">
    <property type="nucleotide sequence ID" value="NZ_PVZC01000010.1"/>
</dbReference>
<keyword evidence="1" id="KW-0812">Transmembrane</keyword>
<protein>
    <submittedName>
        <fullName evidence="2">Uncharacterized protein</fullName>
    </submittedName>
</protein>
<keyword evidence="3" id="KW-1185">Reference proteome</keyword>
<keyword evidence="1" id="KW-1133">Transmembrane helix</keyword>
<organism evidence="2 3">
    <name type="scientific">Allonocardiopsis opalescens</name>
    <dbReference type="NCBI Taxonomy" id="1144618"/>
    <lineage>
        <taxon>Bacteria</taxon>
        <taxon>Bacillati</taxon>
        <taxon>Actinomycetota</taxon>
        <taxon>Actinomycetes</taxon>
        <taxon>Streptosporangiales</taxon>
        <taxon>Allonocardiopsis</taxon>
    </lineage>
</organism>
<evidence type="ECO:0000256" key="1">
    <source>
        <dbReference type="SAM" id="Phobius"/>
    </source>
</evidence>